<dbReference type="EMBL" id="JABAFG010000001">
    <property type="protein sequence ID" value="NME27087.1"/>
    <property type="molecule type" value="Genomic_DNA"/>
</dbReference>
<name>A0A848BVH4_9FIRM</name>
<dbReference type="Pfam" id="PF13443">
    <property type="entry name" value="HTH_26"/>
    <property type="match status" value="1"/>
</dbReference>
<dbReference type="Gene3D" id="1.10.260.40">
    <property type="entry name" value="lambda repressor-like DNA-binding domains"/>
    <property type="match status" value="1"/>
</dbReference>
<evidence type="ECO:0000313" key="3">
    <source>
        <dbReference type="Proteomes" id="UP000591071"/>
    </source>
</evidence>
<reference evidence="2 3" key="1">
    <citation type="submission" date="2020-04" db="EMBL/GenBank/DDBJ databases">
        <authorList>
            <person name="Hitch T.C.A."/>
            <person name="Wylensek D."/>
            <person name="Clavel T."/>
        </authorList>
    </citation>
    <scope>NUCLEOTIDE SEQUENCE [LARGE SCALE GENOMIC DNA]</scope>
    <source>
        <strain evidence="2 3">Oil-RF-744-FAT-WT-6-1</strain>
    </source>
</reference>
<dbReference type="GO" id="GO:0003677">
    <property type="term" value="F:DNA binding"/>
    <property type="evidence" value="ECO:0007669"/>
    <property type="project" value="InterPro"/>
</dbReference>
<dbReference type="SUPFAM" id="SSF47413">
    <property type="entry name" value="lambda repressor-like DNA-binding domains"/>
    <property type="match status" value="1"/>
</dbReference>
<sequence length="121" mass="13928">MKNDEKKKNFSFHLQQLLAGQKLTKKQVCLDLGIKPTTLSAWLKEEKFPRKDRLKDVAAYFHTSMEDLTRPAGPDTSTATQPVHVPYETKLVDTIRLLLEVSPEELFSIADYAAFIHQRNR</sequence>
<organism evidence="2 3">
    <name type="scientific">Megasphaera hexanoica</name>
    <dbReference type="NCBI Taxonomy" id="1675036"/>
    <lineage>
        <taxon>Bacteria</taxon>
        <taxon>Bacillati</taxon>
        <taxon>Bacillota</taxon>
        <taxon>Negativicutes</taxon>
        <taxon>Veillonellales</taxon>
        <taxon>Veillonellaceae</taxon>
        <taxon>Megasphaera</taxon>
    </lineage>
</organism>
<gene>
    <name evidence="2" type="ORF">HF872_00385</name>
</gene>
<protein>
    <submittedName>
        <fullName evidence="2">Helix-turn-helix transcriptional regulator</fullName>
    </submittedName>
</protein>
<proteinExistence type="predicted"/>
<comment type="caution">
    <text evidence="2">The sequence shown here is derived from an EMBL/GenBank/DDBJ whole genome shotgun (WGS) entry which is preliminary data.</text>
</comment>
<dbReference type="InterPro" id="IPR010982">
    <property type="entry name" value="Lambda_DNA-bd_dom_sf"/>
</dbReference>
<dbReference type="InterPro" id="IPR001387">
    <property type="entry name" value="Cro/C1-type_HTH"/>
</dbReference>
<dbReference type="PROSITE" id="PS50943">
    <property type="entry name" value="HTH_CROC1"/>
    <property type="match status" value="1"/>
</dbReference>
<dbReference type="RefSeq" id="WP_059077050.1">
    <property type="nucleotide sequence ID" value="NZ_JABAFG010000001.1"/>
</dbReference>
<dbReference type="SMART" id="SM00530">
    <property type="entry name" value="HTH_XRE"/>
    <property type="match status" value="1"/>
</dbReference>
<evidence type="ECO:0000259" key="1">
    <source>
        <dbReference type="PROSITE" id="PS50943"/>
    </source>
</evidence>
<dbReference type="Proteomes" id="UP000591071">
    <property type="component" value="Unassembled WGS sequence"/>
</dbReference>
<accession>A0A848BVH4</accession>
<evidence type="ECO:0000313" key="2">
    <source>
        <dbReference type="EMBL" id="NME27087.1"/>
    </source>
</evidence>
<dbReference type="CDD" id="cd00093">
    <property type="entry name" value="HTH_XRE"/>
    <property type="match status" value="1"/>
</dbReference>
<feature type="domain" description="HTH cro/C1-type" evidence="1">
    <location>
        <begin position="14"/>
        <end position="68"/>
    </location>
</feature>
<dbReference type="AlphaFoldDB" id="A0A848BVH4"/>